<evidence type="ECO:0000259" key="3">
    <source>
        <dbReference type="Pfam" id="PF10545"/>
    </source>
</evidence>
<keyword evidence="2" id="KW-0479">Metal-binding</keyword>
<dbReference type="Pfam" id="PF13359">
    <property type="entry name" value="DDE_Tnp_4"/>
    <property type="match status" value="1"/>
</dbReference>
<feature type="domain" description="DDE Tnp4" evidence="4">
    <location>
        <begin position="167"/>
        <end position="244"/>
    </location>
</feature>
<dbReference type="GO" id="GO:0046872">
    <property type="term" value="F:metal ion binding"/>
    <property type="evidence" value="ECO:0007669"/>
    <property type="project" value="UniProtKB-KW"/>
</dbReference>
<evidence type="ECO:0000313" key="5">
    <source>
        <dbReference type="Proteomes" id="UP000887574"/>
    </source>
</evidence>
<comment type="cofactor">
    <cofactor evidence="1">
        <name>a divalent metal cation</name>
        <dbReference type="ChEBI" id="CHEBI:60240"/>
    </cofactor>
</comment>
<keyword evidence="5" id="KW-1185">Reference proteome</keyword>
<sequence length="282" mass="32497">MASEVKPLSTLFHQSFRSLYSIWVGCVSKMPTFLPGGDQGEVEEEKLIDAVRLEPSLYDQASEGYKLAKNKQLLWDKFAKELGFIVEWGEHRAVVAFYSSLSFLNKQMEERRAHRSLLEKEVAKETNDEEIFKKTSRTTNWPLEATVQEFMIGVISSERSEKISSFFFLGDGAFPLGKHLMKPYSRKQLSIEERIYNHRLLRGRRVIKNVFGIMAAKWRILLKPIETSDRVADNIVKAICCLHNFHIDERSGNHLAGVHTGLANEDDGLWRREVQQPLQQLN</sequence>
<dbReference type="Pfam" id="PF10545">
    <property type="entry name" value="MADF_DNA_bdg"/>
    <property type="match status" value="1"/>
</dbReference>
<evidence type="ECO:0000313" key="6">
    <source>
        <dbReference type="WBParaSite" id="jg18284"/>
    </source>
</evidence>
<feature type="domain" description="MADF" evidence="3">
    <location>
        <begin position="47"/>
        <end position="87"/>
    </location>
</feature>
<dbReference type="InterPro" id="IPR027806">
    <property type="entry name" value="HARBI1_dom"/>
</dbReference>
<accession>A0A915DE62</accession>
<evidence type="ECO:0000256" key="1">
    <source>
        <dbReference type="ARBA" id="ARBA00001968"/>
    </source>
</evidence>
<dbReference type="InterPro" id="IPR006578">
    <property type="entry name" value="MADF-dom"/>
</dbReference>
<dbReference type="AlphaFoldDB" id="A0A915DE62"/>
<evidence type="ECO:0000259" key="4">
    <source>
        <dbReference type="Pfam" id="PF13359"/>
    </source>
</evidence>
<evidence type="ECO:0000256" key="2">
    <source>
        <dbReference type="ARBA" id="ARBA00022723"/>
    </source>
</evidence>
<proteinExistence type="predicted"/>
<protein>
    <submittedName>
        <fullName evidence="6">DDE Tnp4 domain-containing protein</fullName>
    </submittedName>
</protein>
<dbReference type="Proteomes" id="UP000887574">
    <property type="component" value="Unplaced"/>
</dbReference>
<reference evidence="6" key="1">
    <citation type="submission" date="2022-11" db="UniProtKB">
        <authorList>
            <consortium name="WormBaseParasite"/>
        </authorList>
    </citation>
    <scope>IDENTIFICATION</scope>
</reference>
<dbReference type="WBParaSite" id="jg18284">
    <property type="protein sequence ID" value="jg18284"/>
    <property type="gene ID" value="jg18284"/>
</dbReference>
<organism evidence="5 6">
    <name type="scientific">Ditylenchus dipsaci</name>
    <dbReference type="NCBI Taxonomy" id="166011"/>
    <lineage>
        <taxon>Eukaryota</taxon>
        <taxon>Metazoa</taxon>
        <taxon>Ecdysozoa</taxon>
        <taxon>Nematoda</taxon>
        <taxon>Chromadorea</taxon>
        <taxon>Rhabditida</taxon>
        <taxon>Tylenchina</taxon>
        <taxon>Tylenchomorpha</taxon>
        <taxon>Sphaerularioidea</taxon>
        <taxon>Anguinidae</taxon>
        <taxon>Anguininae</taxon>
        <taxon>Ditylenchus</taxon>
    </lineage>
</organism>
<name>A0A915DE62_9BILA</name>